<keyword evidence="2" id="KW-1185">Reference proteome</keyword>
<dbReference type="AlphaFoldDB" id="A0AAE0A2J4"/>
<proteinExistence type="predicted"/>
<dbReference type="EMBL" id="JANJYJ010000007">
    <property type="protein sequence ID" value="KAK3199049.1"/>
    <property type="molecule type" value="Genomic_DNA"/>
</dbReference>
<evidence type="ECO:0000313" key="1">
    <source>
        <dbReference type="EMBL" id="KAK3199049.1"/>
    </source>
</evidence>
<dbReference type="InterPro" id="IPR036397">
    <property type="entry name" value="RNaseH_sf"/>
</dbReference>
<gene>
    <name evidence="1" type="ORF">Dsin_022464</name>
</gene>
<dbReference type="Gene3D" id="3.30.420.10">
    <property type="entry name" value="Ribonuclease H-like superfamily/Ribonuclease H"/>
    <property type="match status" value="1"/>
</dbReference>
<dbReference type="Proteomes" id="UP001281410">
    <property type="component" value="Unassembled WGS sequence"/>
</dbReference>
<evidence type="ECO:0008006" key="3">
    <source>
        <dbReference type="Google" id="ProtNLM"/>
    </source>
</evidence>
<dbReference type="GO" id="GO:0003676">
    <property type="term" value="F:nucleic acid binding"/>
    <property type="evidence" value="ECO:0007669"/>
    <property type="project" value="InterPro"/>
</dbReference>
<comment type="caution">
    <text evidence="1">The sequence shown here is derived from an EMBL/GenBank/DDBJ whole genome shotgun (WGS) entry which is preliminary data.</text>
</comment>
<protein>
    <recommendedName>
        <fullName evidence="3">Reverse transcriptase zinc-binding domain-containing protein</fullName>
    </recommendedName>
</protein>
<organism evidence="1 2">
    <name type="scientific">Dipteronia sinensis</name>
    <dbReference type="NCBI Taxonomy" id="43782"/>
    <lineage>
        <taxon>Eukaryota</taxon>
        <taxon>Viridiplantae</taxon>
        <taxon>Streptophyta</taxon>
        <taxon>Embryophyta</taxon>
        <taxon>Tracheophyta</taxon>
        <taxon>Spermatophyta</taxon>
        <taxon>Magnoliopsida</taxon>
        <taxon>eudicotyledons</taxon>
        <taxon>Gunneridae</taxon>
        <taxon>Pentapetalae</taxon>
        <taxon>rosids</taxon>
        <taxon>malvids</taxon>
        <taxon>Sapindales</taxon>
        <taxon>Sapindaceae</taxon>
        <taxon>Hippocastanoideae</taxon>
        <taxon>Acereae</taxon>
        <taxon>Dipteronia</taxon>
    </lineage>
</organism>
<evidence type="ECO:0000313" key="2">
    <source>
        <dbReference type="Proteomes" id="UP001281410"/>
    </source>
</evidence>
<name>A0AAE0A2J4_9ROSI</name>
<accession>A0AAE0A2J4</accession>
<sequence>MHHLKSDALAWSLNPNGLFSVASFRRGLEELTYVSWSIKRVIWNGICPPKIEVFLWQLYRGKLMVRELGEGLGMAGIGGVLRDSKGKVVCLFSLGVGITDSNSAEILAIKKAVELCQ</sequence>
<reference evidence="1" key="1">
    <citation type="journal article" date="2023" name="Plant J.">
        <title>Genome sequences and population genomics provide insights into the demographic history, inbreeding, and mutation load of two 'living fossil' tree species of Dipteronia.</title>
        <authorList>
            <person name="Feng Y."/>
            <person name="Comes H.P."/>
            <person name="Chen J."/>
            <person name="Zhu S."/>
            <person name="Lu R."/>
            <person name="Zhang X."/>
            <person name="Li P."/>
            <person name="Qiu J."/>
            <person name="Olsen K.M."/>
            <person name="Qiu Y."/>
        </authorList>
    </citation>
    <scope>NUCLEOTIDE SEQUENCE</scope>
    <source>
        <strain evidence="1">NBL</strain>
    </source>
</reference>